<dbReference type="PANTHER" id="PTHR11695:SF294">
    <property type="entry name" value="RETICULON-4-INTERACTING PROTEIN 1, MITOCHONDRIAL"/>
    <property type="match status" value="1"/>
</dbReference>
<dbReference type="CDD" id="cd05289">
    <property type="entry name" value="MDR_like_2"/>
    <property type="match status" value="1"/>
</dbReference>
<dbReference type="InterPro" id="IPR011032">
    <property type="entry name" value="GroES-like_sf"/>
</dbReference>
<name>A0A2U2N6X8_9GAMM</name>
<reference evidence="3 4" key="1">
    <citation type="submission" date="2018-05" db="EMBL/GenBank/DDBJ databases">
        <title>Spiribacter halobius sp. nov., a moderately halophilic bacterium isolated from marine solar saltern.</title>
        <authorList>
            <person name="Zheng W.-S."/>
            <person name="Lu D.-C."/>
            <person name="Du Z.-J."/>
        </authorList>
    </citation>
    <scope>NUCLEOTIDE SEQUENCE [LARGE SCALE GENOMIC DNA]</scope>
    <source>
        <strain evidence="3 4">E85</strain>
    </source>
</reference>
<dbReference type="InterPro" id="IPR013154">
    <property type="entry name" value="ADH-like_N"/>
</dbReference>
<organism evidence="3 4">
    <name type="scientific">Sediminicurvatus halobius</name>
    <dbReference type="NCBI Taxonomy" id="2182432"/>
    <lineage>
        <taxon>Bacteria</taxon>
        <taxon>Pseudomonadati</taxon>
        <taxon>Pseudomonadota</taxon>
        <taxon>Gammaproteobacteria</taxon>
        <taxon>Chromatiales</taxon>
        <taxon>Ectothiorhodospiraceae</taxon>
        <taxon>Sediminicurvatus</taxon>
    </lineage>
</organism>
<feature type="region of interest" description="Disordered" evidence="1">
    <location>
        <begin position="1"/>
        <end position="51"/>
    </location>
</feature>
<sequence length="408" mass="43521">MLSTAALAGSERPCQGPRRRSCPSSPMMPKTPCGSTDRGGRATTRSISAPRCRKRSIPGSIAAPCLLEAITLPAGVSVVRAMGILRHGGVQELRHLELEKPEPGVGEVRVRVVCSAMNPADIRAREPSPARRIPRSFPLVTGYDVAGEVDAIGPGVSDLQIGDPVHGSPDLLRQGAHAEYVIVDHRRLRKIPSGWSWEMAAALPLAGVTALECLERARQTVAAERVLIHAGAGGVGHLQIQLARAMGLEVWTTAGRDESVALCSQLGARRVIDYRHASFVAACREALPPLRIIFDNVGGACFEDSLEAIGPMGVLVSIVPTPSQQIAERLFLKAATVTHHVMGAATFTGIDPDAQGLALQRLVTLAESRAVAPHVSAVYRVRDLARAHEHLERGRTLGKVVIRVADGW</sequence>
<dbReference type="Gene3D" id="3.90.180.10">
    <property type="entry name" value="Medium-chain alcohol dehydrogenases, catalytic domain"/>
    <property type="match status" value="1"/>
</dbReference>
<proteinExistence type="predicted"/>
<dbReference type="SUPFAM" id="SSF50129">
    <property type="entry name" value="GroES-like"/>
    <property type="match status" value="1"/>
</dbReference>
<dbReference type="SMART" id="SM00829">
    <property type="entry name" value="PKS_ER"/>
    <property type="match status" value="1"/>
</dbReference>
<evidence type="ECO:0000313" key="3">
    <source>
        <dbReference type="EMBL" id="PWG64946.1"/>
    </source>
</evidence>
<dbReference type="GO" id="GO:0016491">
    <property type="term" value="F:oxidoreductase activity"/>
    <property type="evidence" value="ECO:0007669"/>
    <property type="project" value="InterPro"/>
</dbReference>
<dbReference type="Pfam" id="PF13602">
    <property type="entry name" value="ADH_zinc_N_2"/>
    <property type="match status" value="1"/>
</dbReference>
<comment type="caution">
    <text evidence="3">The sequence shown here is derived from an EMBL/GenBank/DDBJ whole genome shotgun (WGS) entry which is preliminary data.</text>
</comment>
<dbReference type="PANTHER" id="PTHR11695">
    <property type="entry name" value="ALCOHOL DEHYDROGENASE RELATED"/>
    <property type="match status" value="1"/>
</dbReference>
<dbReference type="Proteomes" id="UP000245474">
    <property type="component" value="Unassembled WGS sequence"/>
</dbReference>
<dbReference type="SUPFAM" id="SSF51735">
    <property type="entry name" value="NAD(P)-binding Rossmann-fold domains"/>
    <property type="match status" value="1"/>
</dbReference>
<evidence type="ECO:0000256" key="1">
    <source>
        <dbReference type="SAM" id="MobiDB-lite"/>
    </source>
</evidence>
<dbReference type="Pfam" id="PF08240">
    <property type="entry name" value="ADH_N"/>
    <property type="match status" value="1"/>
</dbReference>
<accession>A0A2U2N6X8</accession>
<evidence type="ECO:0000313" key="4">
    <source>
        <dbReference type="Proteomes" id="UP000245474"/>
    </source>
</evidence>
<dbReference type="InterPro" id="IPR036291">
    <property type="entry name" value="NAD(P)-bd_dom_sf"/>
</dbReference>
<dbReference type="AlphaFoldDB" id="A0A2U2N6X8"/>
<gene>
    <name evidence="3" type="ORF">DEM34_03890</name>
</gene>
<dbReference type="InterPro" id="IPR020843">
    <property type="entry name" value="ER"/>
</dbReference>
<protein>
    <submittedName>
        <fullName evidence="3">NADPH:quinone reductase</fullName>
    </submittedName>
</protein>
<keyword evidence="4" id="KW-1185">Reference proteome</keyword>
<evidence type="ECO:0000259" key="2">
    <source>
        <dbReference type="SMART" id="SM00829"/>
    </source>
</evidence>
<dbReference type="Gene3D" id="3.40.50.720">
    <property type="entry name" value="NAD(P)-binding Rossmann-like Domain"/>
    <property type="match status" value="1"/>
</dbReference>
<feature type="domain" description="Enoyl reductase (ER)" evidence="2">
    <location>
        <begin position="88"/>
        <end position="402"/>
    </location>
</feature>
<dbReference type="InterPro" id="IPR050700">
    <property type="entry name" value="YIM1/Zinc_Alcohol_DH_Fams"/>
</dbReference>
<dbReference type="EMBL" id="QFFI01000004">
    <property type="protein sequence ID" value="PWG64946.1"/>
    <property type="molecule type" value="Genomic_DNA"/>
</dbReference>